<gene>
    <name evidence="1" type="ORF">Cni_G19507</name>
</gene>
<accession>A0AAQ3KPL9</accession>
<sequence>MANNSRGCSNIESFLKSITPSVPAQQLPKSWCQDIKNHWHLVGKDRVEVFLLGDLWDQYYEWSAYGAGVPLRLQSGEVIVQYYVPYLSGIQIYTRKPLADSRNAGEDQNISSNDRECKKLASVDTTSEGLGSGNIGHLYLEFFENSSPYARTPLFNKIHELAEIYPSLVDFKSTELSPASWMSVAWYPIYHIPTKRNVKELSASFLTFHKLSSLVQDNTMENSVHDLITTGAGIKGMNLDEDCFRMSLRPFGLSTYKMRGTLWTPPQSGDWETIKTLYKAADKWLKQLEVKQHDFIYFTSHFM</sequence>
<protein>
    <submittedName>
        <fullName evidence="1">Uncharacterized protein</fullName>
    </submittedName>
</protein>
<reference evidence="1 2" key="1">
    <citation type="submission" date="2023-10" db="EMBL/GenBank/DDBJ databases">
        <title>Chromosome-scale genome assembly provides insights into flower coloration mechanisms of Canna indica.</title>
        <authorList>
            <person name="Li C."/>
        </authorList>
    </citation>
    <scope>NUCLEOTIDE SEQUENCE [LARGE SCALE GENOMIC DNA]</scope>
    <source>
        <tissue evidence="1">Flower</tissue>
    </source>
</reference>
<dbReference type="PANTHER" id="PTHR31343:SF61">
    <property type="entry name" value="EXPRESSED PROTEIN"/>
    <property type="match status" value="1"/>
</dbReference>
<dbReference type="InterPro" id="IPR008507">
    <property type="entry name" value="DUF789"/>
</dbReference>
<keyword evidence="2" id="KW-1185">Reference proteome</keyword>
<organism evidence="1 2">
    <name type="scientific">Canna indica</name>
    <name type="common">Indian-shot</name>
    <dbReference type="NCBI Taxonomy" id="4628"/>
    <lineage>
        <taxon>Eukaryota</taxon>
        <taxon>Viridiplantae</taxon>
        <taxon>Streptophyta</taxon>
        <taxon>Embryophyta</taxon>
        <taxon>Tracheophyta</taxon>
        <taxon>Spermatophyta</taxon>
        <taxon>Magnoliopsida</taxon>
        <taxon>Liliopsida</taxon>
        <taxon>Zingiberales</taxon>
        <taxon>Cannaceae</taxon>
        <taxon>Canna</taxon>
    </lineage>
</organism>
<dbReference type="AlphaFoldDB" id="A0AAQ3KPL9"/>
<proteinExistence type="predicted"/>
<evidence type="ECO:0000313" key="2">
    <source>
        <dbReference type="Proteomes" id="UP001327560"/>
    </source>
</evidence>
<dbReference type="PANTHER" id="PTHR31343">
    <property type="entry name" value="T15D22.8"/>
    <property type="match status" value="1"/>
</dbReference>
<dbReference type="EMBL" id="CP136895">
    <property type="protein sequence ID" value="WOL10748.1"/>
    <property type="molecule type" value="Genomic_DNA"/>
</dbReference>
<dbReference type="Pfam" id="PF05623">
    <property type="entry name" value="DUF789"/>
    <property type="match status" value="1"/>
</dbReference>
<evidence type="ECO:0000313" key="1">
    <source>
        <dbReference type="EMBL" id="WOL10748.1"/>
    </source>
</evidence>
<dbReference type="Proteomes" id="UP001327560">
    <property type="component" value="Chromosome 6"/>
</dbReference>
<name>A0AAQ3KPL9_9LILI</name>